<dbReference type="InParanoid" id="A0A078B014"/>
<sequence>MGNFFCDQQQELTFTYLDGVHYNSHISKYKYKQSQKGNDPKSVYPLQGSDQVIKPSKLALFASYQNKQRIMSISKGTNSIKKIKSFGQICYEHHEKTHGQQIKKHQSHPNLKQLIKAKSQETLRLGQRQQVILLHKIQTTQIPKLNFKLKRSLIELKKIMHIRILKDIKLMIQPSKFRLVLKNISKLNIANFNSTEISFKDKVMKIIKAMNATFSDIDLDLSESYESQHIVCTKHNFASDVKNPQDNEDKKFEKFMQQQRREDDLYEDSFQMMKDRSLSECIGCLENNNAYALIQNKQTQEKESLDQNLLDETANFIDQKQLVRSKSIDDIELDEFDYENYELQDHILTEEEDELQMDFENQNYNILEIGGEQTLMIDIIVQENQESLLQRNKNCSINNLISLLSGGGEDYQDDRN</sequence>
<protein>
    <submittedName>
        <fullName evidence="1">Uncharacterized protein</fullName>
    </submittedName>
</protein>
<evidence type="ECO:0000313" key="1">
    <source>
        <dbReference type="EMBL" id="CDW88010.1"/>
    </source>
</evidence>
<gene>
    <name evidence="1" type="primary">Contig6749.g7221</name>
    <name evidence="1" type="ORF">STYLEM_17125</name>
</gene>
<reference evidence="1 2" key="1">
    <citation type="submission" date="2014-06" db="EMBL/GenBank/DDBJ databases">
        <authorList>
            <person name="Swart Estienne"/>
        </authorList>
    </citation>
    <scope>NUCLEOTIDE SEQUENCE [LARGE SCALE GENOMIC DNA]</scope>
    <source>
        <strain evidence="1 2">130c</strain>
    </source>
</reference>
<proteinExistence type="predicted"/>
<name>A0A078B014_STYLE</name>
<dbReference type="Proteomes" id="UP000039865">
    <property type="component" value="Unassembled WGS sequence"/>
</dbReference>
<accession>A0A078B014</accession>
<organism evidence="1 2">
    <name type="scientific">Stylonychia lemnae</name>
    <name type="common">Ciliate</name>
    <dbReference type="NCBI Taxonomy" id="5949"/>
    <lineage>
        <taxon>Eukaryota</taxon>
        <taxon>Sar</taxon>
        <taxon>Alveolata</taxon>
        <taxon>Ciliophora</taxon>
        <taxon>Intramacronucleata</taxon>
        <taxon>Spirotrichea</taxon>
        <taxon>Stichotrichia</taxon>
        <taxon>Sporadotrichida</taxon>
        <taxon>Oxytrichidae</taxon>
        <taxon>Stylonychinae</taxon>
        <taxon>Stylonychia</taxon>
    </lineage>
</organism>
<dbReference type="AlphaFoldDB" id="A0A078B014"/>
<keyword evidence="2" id="KW-1185">Reference proteome</keyword>
<dbReference type="EMBL" id="CCKQ01016131">
    <property type="protein sequence ID" value="CDW88010.1"/>
    <property type="molecule type" value="Genomic_DNA"/>
</dbReference>
<evidence type="ECO:0000313" key="2">
    <source>
        <dbReference type="Proteomes" id="UP000039865"/>
    </source>
</evidence>